<dbReference type="Proteomes" id="UP001057452">
    <property type="component" value="Chromosome 1"/>
</dbReference>
<keyword evidence="2" id="KW-1185">Reference proteome</keyword>
<comment type="caution">
    <text evidence="1">The sequence shown here is derived from an EMBL/GenBank/DDBJ whole genome shotgun (WGS) entry which is preliminary data.</text>
</comment>
<evidence type="ECO:0000313" key="1">
    <source>
        <dbReference type="EMBL" id="KAI4832560.1"/>
    </source>
</evidence>
<name>A0ACB9XYM7_CHAAC</name>
<protein>
    <submittedName>
        <fullName evidence="1">Uncharacterized protein</fullName>
    </submittedName>
</protein>
<feature type="non-terminal residue" evidence="1">
    <location>
        <position position="1"/>
    </location>
</feature>
<evidence type="ECO:0000313" key="2">
    <source>
        <dbReference type="Proteomes" id="UP001057452"/>
    </source>
</evidence>
<organism evidence="1 2">
    <name type="scientific">Chaenocephalus aceratus</name>
    <name type="common">Blackfin icefish</name>
    <name type="synonym">Chaenichthys aceratus</name>
    <dbReference type="NCBI Taxonomy" id="36190"/>
    <lineage>
        <taxon>Eukaryota</taxon>
        <taxon>Metazoa</taxon>
        <taxon>Chordata</taxon>
        <taxon>Craniata</taxon>
        <taxon>Vertebrata</taxon>
        <taxon>Euteleostomi</taxon>
        <taxon>Actinopterygii</taxon>
        <taxon>Neopterygii</taxon>
        <taxon>Teleostei</taxon>
        <taxon>Neoteleostei</taxon>
        <taxon>Acanthomorphata</taxon>
        <taxon>Eupercaria</taxon>
        <taxon>Perciformes</taxon>
        <taxon>Notothenioidei</taxon>
        <taxon>Channichthyidae</taxon>
        <taxon>Chaenocephalus</taxon>
    </lineage>
</organism>
<reference evidence="1" key="1">
    <citation type="submission" date="2022-05" db="EMBL/GenBank/DDBJ databases">
        <title>Chromosome-level genome of Chaenocephalus aceratus.</title>
        <authorList>
            <person name="Park H."/>
        </authorList>
    </citation>
    <scope>NUCLEOTIDE SEQUENCE</scope>
    <source>
        <strain evidence="1">KU_202001</strain>
    </source>
</reference>
<gene>
    <name evidence="1" type="ORF">KUCAC02_015523</name>
</gene>
<proteinExistence type="predicted"/>
<feature type="non-terminal residue" evidence="1">
    <location>
        <position position="79"/>
    </location>
</feature>
<sequence length="79" mass="8278">AAVSNNVEAVTTTTVPITGLYNDTTTPPTTTTTMPPTVTATPPISSPSTTTPVPTHTSPPSQIMCPKGRELFQGRCYML</sequence>
<dbReference type="EMBL" id="CM043785">
    <property type="protein sequence ID" value="KAI4832560.1"/>
    <property type="molecule type" value="Genomic_DNA"/>
</dbReference>
<accession>A0ACB9XYM7</accession>